<comment type="catalytic activity">
    <reaction evidence="23">
        <text>ganglioside GA1 (d18:1(4E)/18:0) + CMP-N-acetyl-beta-neuraminate = ganglioside GM1 (d18:1(4E)/18:0) + CMP + H(+)</text>
        <dbReference type="Rhea" id="RHEA:41784"/>
        <dbReference type="ChEBI" id="CHEBI:15378"/>
        <dbReference type="ChEBI" id="CHEBI:57812"/>
        <dbReference type="ChEBI" id="CHEBI:60377"/>
        <dbReference type="ChEBI" id="CHEBI:73110"/>
        <dbReference type="ChEBI" id="CHEBI:78484"/>
    </reaction>
    <physiologicalReaction direction="left-to-right" evidence="23">
        <dbReference type="Rhea" id="RHEA:41785"/>
    </physiologicalReaction>
</comment>
<comment type="catalytic activity">
    <reaction evidence="19">
        <text>a beta-D-Gal-(1-&gt;4)-beta-D-Glc-(1&lt;-&gt;1)-Cer(d18:1(4E)) + CMP-N-acetyl-beta-neuraminate = a ganglioside GM3 (d18:1(4E)) + CMP + H(+)</text>
        <dbReference type="Rhea" id="RHEA:18417"/>
        <dbReference type="ChEBI" id="CHEBI:15378"/>
        <dbReference type="ChEBI" id="CHEBI:17950"/>
        <dbReference type="ChEBI" id="CHEBI:57812"/>
        <dbReference type="ChEBI" id="CHEBI:60065"/>
        <dbReference type="ChEBI" id="CHEBI:60377"/>
        <dbReference type="EC" id="2.4.3.9"/>
    </reaction>
    <physiologicalReaction direction="left-to-right" evidence="19">
        <dbReference type="Rhea" id="RHEA:18418"/>
    </physiologicalReaction>
</comment>
<evidence type="ECO:0000256" key="22">
    <source>
        <dbReference type="ARBA" id="ARBA00048805"/>
    </source>
</evidence>
<comment type="caution">
    <text evidence="25">The sequence shown here is derived from an EMBL/GenBank/DDBJ whole genome shotgun (WGS) entry which is preliminary data.</text>
</comment>
<comment type="catalytic activity">
    <reaction evidence="22">
        <text>ganglioside GA2 (d18:1(4E)/18:0) + CMP-N-acetyl-beta-neuraminate = ganglioside GM2 (d18:1(4E)/18:0) + CMP + H(+)</text>
        <dbReference type="Rhea" id="RHEA:41776"/>
        <dbReference type="ChEBI" id="CHEBI:15378"/>
        <dbReference type="ChEBI" id="CHEBI:57812"/>
        <dbReference type="ChEBI" id="CHEBI:60377"/>
        <dbReference type="ChEBI" id="CHEBI:78485"/>
        <dbReference type="ChEBI" id="CHEBI:78486"/>
    </reaction>
    <physiologicalReaction direction="left-to-right" evidence="22">
        <dbReference type="Rhea" id="RHEA:41777"/>
    </physiologicalReaction>
</comment>
<sequence length="443" mass="50335">MGSFRSHCDGRQETPFLRKNGDQSSMEPRTRNTCVLVASVYESCALPHVTVKEMAMRARGLRSSAERPEEIHGSTVNENMKLTWRWASHRRVLMALVVFSLGMFSLPLLQTRPEQHVEWHVSPAHKQLVHKYVHSVLEGQCRPRESREKMLAHFLSSSETIHPFLWKDEQLPDDLFLHPPPFGFKGLKVKVQELLRLLPAPDSGPLPEKVSGKCQRCVVIGNGGILKGLELGQLIDRFDTIIRLNSGPLGEFSTDVGNRTSIRMSYPEGTPVHWADTDPHVVFVAVVYKTADLSWISAMIKKVSVPLWDWFFFWQRVPKKIPIDPSRFRLLNPQVIRETAFGFLKYPQPRQHQWGWDQNVPTLGVSALNLASLLCDEVSLVGFGYNMSQQGLPLHYYDHLPMSLMQQQKMHNVGKETELLDKLVKEGVITDLTGGIHCSFCSS</sequence>
<comment type="subcellular location">
    <subcellularLocation>
        <location evidence="1">Golgi apparatus membrane</location>
        <topology evidence="1">Single-pass type II membrane protein</topology>
    </subcellularLocation>
</comment>
<keyword evidence="12" id="KW-0325">Glycoprotein</keyword>
<comment type="catalytic activity">
    <reaction evidence="21">
        <text>a beta-D-Gal-(1&lt;-&gt;1')-ceramide + CMP-N-acetyl-beta-neuraminate = N-acetyl-alpha-neuraminosyl-(2-&gt;3)-beta-D-galactosyl-(1&lt;-&gt;1')-ceramide + CMP + H(+)</text>
        <dbReference type="Rhea" id="RHEA:41780"/>
        <dbReference type="ChEBI" id="CHEBI:15378"/>
        <dbReference type="ChEBI" id="CHEBI:57812"/>
        <dbReference type="ChEBI" id="CHEBI:60377"/>
        <dbReference type="ChEBI" id="CHEBI:82643"/>
        <dbReference type="ChEBI" id="CHEBI:143593"/>
    </reaction>
    <physiologicalReaction direction="left-to-right" evidence="21">
        <dbReference type="Rhea" id="RHEA:41781"/>
    </physiologicalReaction>
</comment>
<evidence type="ECO:0000313" key="25">
    <source>
        <dbReference type="EMBL" id="KAK5600684.1"/>
    </source>
</evidence>
<evidence type="ECO:0000256" key="5">
    <source>
        <dbReference type="ARBA" id="ARBA00022692"/>
    </source>
</evidence>
<evidence type="ECO:0000256" key="3">
    <source>
        <dbReference type="ARBA" id="ARBA00022676"/>
    </source>
</evidence>
<dbReference type="Pfam" id="PF00777">
    <property type="entry name" value="Glyco_transf_29"/>
    <property type="match status" value="1"/>
</dbReference>
<evidence type="ECO:0000256" key="18">
    <source>
        <dbReference type="ARBA" id="ARBA00042545"/>
    </source>
</evidence>
<dbReference type="InterPro" id="IPR038578">
    <property type="entry name" value="GT29-like_sf"/>
</dbReference>
<evidence type="ECO:0000256" key="8">
    <source>
        <dbReference type="ARBA" id="ARBA00023034"/>
    </source>
</evidence>
<reference evidence="25 26" key="1">
    <citation type="submission" date="2021-06" db="EMBL/GenBank/DDBJ databases">
        <authorList>
            <person name="Palmer J.M."/>
        </authorList>
    </citation>
    <scope>NUCLEOTIDE SEQUENCE [LARGE SCALE GENOMIC DNA]</scope>
    <source>
        <strain evidence="25 26">MEX-2019</strain>
        <tissue evidence="25">Muscle</tissue>
    </source>
</reference>
<evidence type="ECO:0000313" key="26">
    <source>
        <dbReference type="Proteomes" id="UP001311232"/>
    </source>
</evidence>
<evidence type="ECO:0000256" key="11">
    <source>
        <dbReference type="ARBA" id="ARBA00023157"/>
    </source>
</evidence>
<dbReference type="PANTHER" id="PTHR13713:SF60">
    <property type="entry name" value="LACTOSYLCERAMIDE ALPHA-2,3-SIALYLTRANSFERASE"/>
    <property type="match status" value="1"/>
</dbReference>
<dbReference type="GO" id="GO:0006629">
    <property type="term" value="P:lipid metabolic process"/>
    <property type="evidence" value="ECO:0007669"/>
    <property type="project" value="UniProtKB-KW"/>
</dbReference>
<evidence type="ECO:0000256" key="23">
    <source>
        <dbReference type="ARBA" id="ARBA00049539"/>
    </source>
</evidence>
<evidence type="ECO:0000256" key="16">
    <source>
        <dbReference type="ARBA" id="ARBA00041896"/>
    </source>
</evidence>
<evidence type="ECO:0000256" key="13">
    <source>
        <dbReference type="ARBA" id="ARBA00039111"/>
    </source>
</evidence>
<evidence type="ECO:0000256" key="20">
    <source>
        <dbReference type="ARBA" id="ARBA00045587"/>
    </source>
</evidence>
<keyword evidence="9" id="KW-0443">Lipid metabolism</keyword>
<dbReference type="Gene3D" id="3.90.1480.20">
    <property type="entry name" value="Glycosyl transferase family 29"/>
    <property type="match status" value="1"/>
</dbReference>
<dbReference type="GO" id="GO:0000139">
    <property type="term" value="C:Golgi membrane"/>
    <property type="evidence" value="ECO:0007669"/>
    <property type="project" value="UniProtKB-SubCell"/>
</dbReference>
<accession>A0AAV9QWL1</accession>
<dbReference type="FunFam" id="3.90.1480.20:FF:000006">
    <property type="entry name" value="ST3 beta-galactoside alpha-2,3-sialyltransferase 5"/>
    <property type="match status" value="1"/>
</dbReference>
<feature type="region of interest" description="Disordered" evidence="24">
    <location>
        <begin position="1"/>
        <end position="28"/>
    </location>
</feature>
<dbReference type="EC" id="2.4.3.9" evidence="13"/>
<dbReference type="InterPro" id="IPR001675">
    <property type="entry name" value="Glyco_trans_29"/>
</dbReference>
<feature type="compositionally biased region" description="Basic and acidic residues" evidence="24">
    <location>
        <begin position="1"/>
        <end position="12"/>
    </location>
</feature>
<dbReference type="Proteomes" id="UP001311232">
    <property type="component" value="Unassembled WGS sequence"/>
</dbReference>
<evidence type="ECO:0000256" key="1">
    <source>
        <dbReference type="ARBA" id="ARBA00004323"/>
    </source>
</evidence>
<dbReference type="PANTHER" id="PTHR13713">
    <property type="entry name" value="SIALYLTRANSFERASE"/>
    <property type="match status" value="1"/>
</dbReference>
<evidence type="ECO:0000256" key="12">
    <source>
        <dbReference type="ARBA" id="ARBA00023180"/>
    </source>
</evidence>
<dbReference type="AlphaFoldDB" id="A0AAV9QWL1"/>
<dbReference type="GO" id="GO:0047291">
    <property type="term" value="F:lactosylceramide alpha-2,3-sialyltransferase activity"/>
    <property type="evidence" value="ECO:0007669"/>
    <property type="project" value="UniProtKB-EC"/>
</dbReference>
<comment type="function">
    <text evidence="20">Transfers the sialyl group (N-acetyl-alpha-neuraminyl or NeuAc) from CMP-NeuAc to the non-reducing terminal galactose (Gal) of glycosphingolipids forming gangliosides (important molecules involved in the regulation of multiple cellular processes, including cell proliferation and differentiation, apoptosis, embryogenesis, development, and oncogenesis). Mainly involved in the biosynthesis of ganglioside GM3 but can also use different glycolipids as substrate acceptors such as D-galactosylceramide (GalCer), asialo-GM2 (GA2) and asialo-GM1 (GA1), although less preferentially than beta-D-Gal-(1-&gt;4)-beta-D-Glc-(1&lt;-&gt;1)-Cer (LacCer).</text>
</comment>
<dbReference type="EMBL" id="JAHHUM010002836">
    <property type="protein sequence ID" value="KAK5600684.1"/>
    <property type="molecule type" value="Genomic_DNA"/>
</dbReference>
<proteinExistence type="inferred from homology"/>
<evidence type="ECO:0000256" key="19">
    <source>
        <dbReference type="ARBA" id="ARBA00043651"/>
    </source>
</evidence>
<gene>
    <name evidence="25" type="ORF">CRENBAI_012671</name>
</gene>
<evidence type="ECO:0000256" key="10">
    <source>
        <dbReference type="ARBA" id="ARBA00023136"/>
    </source>
</evidence>
<keyword evidence="4" id="KW-0808">Transferase</keyword>
<keyword evidence="3" id="KW-0328">Glycosyltransferase</keyword>
<evidence type="ECO:0000256" key="14">
    <source>
        <dbReference type="ARBA" id="ARBA00039792"/>
    </source>
</evidence>
<keyword evidence="6" id="KW-0735">Signal-anchor</keyword>
<keyword evidence="8" id="KW-0333">Golgi apparatus</keyword>
<evidence type="ECO:0000256" key="7">
    <source>
        <dbReference type="ARBA" id="ARBA00022989"/>
    </source>
</evidence>
<keyword evidence="11" id="KW-1015">Disulfide bond</keyword>
<organism evidence="25 26">
    <name type="scientific">Crenichthys baileyi</name>
    <name type="common">White River springfish</name>
    <dbReference type="NCBI Taxonomy" id="28760"/>
    <lineage>
        <taxon>Eukaryota</taxon>
        <taxon>Metazoa</taxon>
        <taxon>Chordata</taxon>
        <taxon>Craniata</taxon>
        <taxon>Vertebrata</taxon>
        <taxon>Euteleostomi</taxon>
        <taxon>Actinopterygii</taxon>
        <taxon>Neopterygii</taxon>
        <taxon>Teleostei</taxon>
        <taxon>Neoteleostei</taxon>
        <taxon>Acanthomorphata</taxon>
        <taxon>Ovalentaria</taxon>
        <taxon>Atherinomorphae</taxon>
        <taxon>Cyprinodontiformes</taxon>
        <taxon>Goodeidae</taxon>
        <taxon>Crenichthys</taxon>
    </lineage>
</organism>
<evidence type="ECO:0000256" key="2">
    <source>
        <dbReference type="ARBA" id="ARBA00006003"/>
    </source>
</evidence>
<evidence type="ECO:0000256" key="24">
    <source>
        <dbReference type="SAM" id="MobiDB-lite"/>
    </source>
</evidence>
<evidence type="ECO:0000256" key="17">
    <source>
        <dbReference type="ARBA" id="ARBA00041976"/>
    </source>
</evidence>
<evidence type="ECO:0000256" key="21">
    <source>
        <dbReference type="ARBA" id="ARBA00048050"/>
    </source>
</evidence>
<dbReference type="InterPro" id="IPR051142">
    <property type="entry name" value="Glycosyltransferase_29"/>
</dbReference>
<evidence type="ECO:0000256" key="6">
    <source>
        <dbReference type="ARBA" id="ARBA00022968"/>
    </source>
</evidence>
<comment type="similarity">
    <text evidence="2">Belongs to the glycosyltransferase 29 family.</text>
</comment>
<evidence type="ECO:0000256" key="4">
    <source>
        <dbReference type="ARBA" id="ARBA00022679"/>
    </source>
</evidence>
<keyword evidence="26" id="KW-1185">Reference proteome</keyword>
<keyword evidence="5" id="KW-0812">Transmembrane</keyword>
<keyword evidence="7" id="KW-1133">Transmembrane helix</keyword>
<evidence type="ECO:0000256" key="15">
    <source>
        <dbReference type="ARBA" id="ARBA00041341"/>
    </source>
</evidence>
<evidence type="ECO:0000256" key="9">
    <source>
        <dbReference type="ARBA" id="ARBA00023098"/>
    </source>
</evidence>
<keyword evidence="10" id="KW-0472">Membrane</keyword>
<name>A0AAV9QWL1_9TELE</name>
<protein>
    <recommendedName>
        <fullName evidence="14">Lactosylceramide alpha-2,3-sialyltransferase</fullName>
        <ecNumber evidence="13">2.4.3.9</ecNumber>
    </recommendedName>
    <alternativeName>
        <fullName evidence="15">CMP-NeuAc:lactosylceramide alpha-2,3-sialyltransferase</fullName>
    </alternativeName>
    <alternativeName>
        <fullName evidence="18">Ganglioside GM3 synthase</fullName>
    </alternativeName>
    <alternativeName>
        <fullName evidence="17">ST3Gal V</fullName>
    </alternativeName>
    <alternativeName>
        <fullName evidence="16">Sialyltransferase 9</fullName>
    </alternativeName>
</protein>